<dbReference type="PIRSF" id="PIRSF000456">
    <property type="entry name" value="UDP-GlcNAc_acltr"/>
    <property type="match status" value="1"/>
</dbReference>
<dbReference type="Pfam" id="PF00132">
    <property type="entry name" value="Hexapep"/>
    <property type="match status" value="2"/>
</dbReference>
<accession>A0AAX3BG58</accession>
<proteinExistence type="predicted"/>
<sequence>MSIHPTAVIGPEVVLGKDVMIHPYAVLDGKITVGDGCEIGPFVHLTGWVTIGKNTKIYAGAAIGTPPQDYSFDGTPGLVEIGENCVLREYVTVHTPVRGAEGEKTIVGDNCFLMANSHVAHNVKLGKNVVLANGCLLAGYVEVEDFAFLSGNSAVHQHCRIGAYVMVGGLTKVVQDVPPYVLCDGSPAMAHGLNVVGLRRRGFTQEQRTMLKELYRILYSGISLREAIAKMKAMETDPLVAHFVEFVEKAEKRGIISASE</sequence>
<keyword evidence="8" id="KW-1185">Reference proteome</keyword>
<reference evidence="7" key="2">
    <citation type="submission" date="2022-06" db="EMBL/GenBank/DDBJ databases">
        <title>Thermospira aquatica gen. nov., sp. nov.</title>
        <authorList>
            <person name="Ben Ali Gam Z."/>
            <person name="Labat M."/>
        </authorList>
    </citation>
    <scope>NUCLEOTIDE SEQUENCE</scope>
    <source>
        <strain evidence="7">F1F22</strain>
    </source>
</reference>
<dbReference type="PANTHER" id="PTHR43480:SF1">
    <property type="entry name" value="ACYL-[ACYL-CARRIER-PROTEIN]--UDP-N-ACETYLGLUCOSAMINE O-ACYLTRANSFERASE, MITOCHONDRIAL-RELATED"/>
    <property type="match status" value="1"/>
</dbReference>
<dbReference type="NCBIfam" id="TIGR01852">
    <property type="entry name" value="lipid_A_lpxA"/>
    <property type="match status" value="1"/>
</dbReference>
<dbReference type="SUPFAM" id="SSF51161">
    <property type="entry name" value="Trimeric LpxA-like enzymes"/>
    <property type="match status" value="1"/>
</dbReference>
<dbReference type="EC" id="2.3.1.129" evidence="7"/>
<evidence type="ECO:0000256" key="3">
    <source>
        <dbReference type="ARBA" id="ARBA00022679"/>
    </source>
</evidence>
<protein>
    <submittedName>
        <fullName evidence="7">Acyl-ACP--UDP-N-acetylglucosamine O-acyltransferase</fullName>
        <ecNumber evidence="7">2.3.1.129</ecNumber>
    </submittedName>
</protein>
<keyword evidence="1" id="KW-0444">Lipid biosynthesis</keyword>
<dbReference type="PANTHER" id="PTHR43480">
    <property type="entry name" value="ACYL-[ACYL-CARRIER-PROTEIN]--UDP-N-ACETYLGLUCOSAMINE O-ACYLTRANSFERASE"/>
    <property type="match status" value="1"/>
</dbReference>
<dbReference type="EMBL" id="CP073355">
    <property type="protein sequence ID" value="URA11204.1"/>
    <property type="molecule type" value="Genomic_DNA"/>
</dbReference>
<evidence type="ECO:0000313" key="8">
    <source>
        <dbReference type="Proteomes" id="UP001056539"/>
    </source>
</evidence>
<organism evidence="7 8">
    <name type="scientific">Thermospira aquatica</name>
    <dbReference type="NCBI Taxonomy" id="2828656"/>
    <lineage>
        <taxon>Bacteria</taxon>
        <taxon>Pseudomonadati</taxon>
        <taxon>Spirochaetota</taxon>
        <taxon>Spirochaetia</taxon>
        <taxon>Brevinematales</taxon>
        <taxon>Thermospiraceae</taxon>
        <taxon>Thermospira</taxon>
    </lineage>
</organism>
<evidence type="ECO:0000259" key="6">
    <source>
        <dbReference type="Pfam" id="PF13720"/>
    </source>
</evidence>
<feature type="domain" description="UDP N-acetylglucosamine O-acyltransferase C-terminal" evidence="6">
    <location>
        <begin position="176"/>
        <end position="256"/>
    </location>
</feature>
<dbReference type="GO" id="GO:0016020">
    <property type="term" value="C:membrane"/>
    <property type="evidence" value="ECO:0007669"/>
    <property type="project" value="GOC"/>
</dbReference>
<keyword evidence="5 7" id="KW-0012">Acyltransferase</keyword>
<dbReference type="RefSeq" id="WP_271436338.1">
    <property type="nucleotide sequence ID" value="NZ_CP073355.1"/>
</dbReference>
<dbReference type="Pfam" id="PF13720">
    <property type="entry name" value="Acetyltransf_11"/>
    <property type="match status" value="1"/>
</dbReference>
<name>A0AAX3BG58_9SPIR</name>
<dbReference type="NCBIfam" id="NF003657">
    <property type="entry name" value="PRK05289.1"/>
    <property type="match status" value="1"/>
</dbReference>
<evidence type="ECO:0000256" key="5">
    <source>
        <dbReference type="ARBA" id="ARBA00023315"/>
    </source>
</evidence>
<dbReference type="InterPro" id="IPR010137">
    <property type="entry name" value="Lipid_A_LpxA"/>
</dbReference>
<evidence type="ECO:0000256" key="1">
    <source>
        <dbReference type="ARBA" id="ARBA00022516"/>
    </source>
</evidence>
<dbReference type="KEGG" id="taqu:KDW03_05260"/>
<dbReference type="GO" id="GO:0009245">
    <property type="term" value="P:lipid A biosynthetic process"/>
    <property type="evidence" value="ECO:0007669"/>
    <property type="project" value="UniProtKB-KW"/>
</dbReference>
<dbReference type="CDD" id="cd03351">
    <property type="entry name" value="LbH_UDP-GlcNAc_AT"/>
    <property type="match status" value="1"/>
</dbReference>
<gene>
    <name evidence="7" type="primary">lpxA</name>
    <name evidence="7" type="ORF">KDW03_05260</name>
</gene>
<dbReference type="Gene3D" id="1.20.1180.10">
    <property type="entry name" value="Udp N-acetylglucosamine O-acyltransferase, C-terminal domain"/>
    <property type="match status" value="1"/>
</dbReference>
<keyword evidence="3 7" id="KW-0808">Transferase</keyword>
<dbReference type="Proteomes" id="UP001056539">
    <property type="component" value="Chromosome"/>
</dbReference>
<evidence type="ECO:0000313" key="7">
    <source>
        <dbReference type="EMBL" id="URA11204.1"/>
    </source>
</evidence>
<dbReference type="AlphaFoldDB" id="A0AAX3BG58"/>
<dbReference type="GO" id="GO:0008780">
    <property type="term" value="F:acyl-[acyl-carrier-protein]-UDP-N-acetylglucosamine O-acyltransferase activity"/>
    <property type="evidence" value="ECO:0007669"/>
    <property type="project" value="UniProtKB-EC"/>
</dbReference>
<dbReference type="InterPro" id="IPR011004">
    <property type="entry name" value="Trimer_LpxA-like_sf"/>
</dbReference>
<keyword evidence="4" id="KW-0443">Lipid metabolism</keyword>
<dbReference type="Gene3D" id="2.160.10.10">
    <property type="entry name" value="Hexapeptide repeat proteins"/>
    <property type="match status" value="1"/>
</dbReference>
<dbReference type="InterPro" id="IPR029098">
    <property type="entry name" value="Acetyltransf_C"/>
</dbReference>
<evidence type="ECO:0000256" key="4">
    <source>
        <dbReference type="ARBA" id="ARBA00023098"/>
    </source>
</evidence>
<reference evidence="7" key="1">
    <citation type="submission" date="2021-04" db="EMBL/GenBank/DDBJ databases">
        <authorList>
            <person name="Postec A."/>
        </authorList>
    </citation>
    <scope>NUCLEOTIDE SEQUENCE</scope>
    <source>
        <strain evidence="7">F1F22</strain>
    </source>
</reference>
<dbReference type="InterPro" id="IPR037157">
    <property type="entry name" value="Acetyltransf_C_sf"/>
</dbReference>
<evidence type="ECO:0000256" key="2">
    <source>
        <dbReference type="ARBA" id="ARBA00022556"/>
    </source>
</evidence>
<dbReference type="InterPro" id="IPR001451">
    <property type="entry name" value="Hexapep"/>
</dbReference>
<keyword evidence="2" id="KW-0441">Lipid A biosynthesis</keyword>